<dbReference type="EMBL" id="KQ243859">
    <property type="protein sequence ID" value="KNC75084.1"/>
    <property type="molecule type" value="Genomic_DNA"/>
</dbReference>
<evidence type="ECO:0000313" key="3">
    <source>
        <dbReference type="Proteomes" id="UP000054560"/>
    </source>
</evidence>
<dbReference type="AlphaFoldDB" id="A0A0L0FEA0"/>
<dbReference type="SUPFAM" id="SSF47216">
    <property type="entry name" value="Proteasome activator"/>
    <property type="match status" value="1"/>
</dbReference>
<dbReference type="GO" id="GO:0008537">
    <property type="term" value="C:proteasome activator complex"/>
    <property type="evidence" value="ECO:0007669"/>
    <property type="project" value="InterPro"/>
</dbReference>
<gene>
    <name evidence="2" type="ORF">SARC_12383</name>
</gene>
<protein>
    <recommendedName>
        <fullName evidence="4">Proteasome activator PA28 C-terminal domain-containing protein</fullName>
    </recommendedName>
</protein>
<dbReference type="Proteomes" id="UP000054560">
    <property type="component" value="Unassembled WGS sequence"/>
</dbReference>
<dbReference type="STRING" id="667725.A0A0L0FEA0"/>
<evidence type="ECO:0000313" key="2">
    <source>
        <dbReference type="EMBL" id="KNC75084.1"/>
    </source>
</evidence>
<dbReference type="OrthoDB" id="6591885at2759"/>
<accession>A0A0L0FEA0</accession>
<dbReference type="GeneID" id="25912887"/>
<feature type="non-terminal residue" evidence="2">
    <location>
        <position position="1"/>
    </location>
</feature>
<dbReference type="Gene3D" id="1.20.120.180">
    <property type="entry name" value="Proteasome activator pa28, C-terminal domain"/>
    <property type="match status" value="1"/>
</dbReference>
<sequence>MEVLKAIKEITDNLNGKIDDLPEYFNKRVGVWEKVTPKTDRTIKESKTTTDEDKDGTKEHKNVSTKLEESTSSTPFINPDCYQALLAIDVKFYVQLHRLLQQAYDAAIISANTIARNHDKLTNPKGSGGGAHHMF</sequence>
<keyword evidence="3" id="KW-1185">Reference proteome</keyword>
<evidence type="ECO:0000256" key="1">
    <source>
        <dbReference type="SAM" id="MobiDB-lite"/>
    </source>
</evidence>
<dbReference type="InterPro" id="IPR036252">
    <property type="entry name" value="Proteasome_activ_sf"/>
</dbReference>
<evidence type="ECO:0008006" key="4">
    <source>
        <dbReference type="Google" id="ProtNLM"/>
    </source>
</evidence>
<reference evidence="2 3" key="1">
    <citation type="submission" date="2011-02" db="EMBL/GenBank/DDBJ databases">
        <title>The Genome Sequence of Sphaeroforma arctica JP610.</title>
        <authorList>
            <consortium name="The Broad Institute Genome Sequencing Platform"/>
            <person name="Russ C."/>
            <person name="Cuomo C."/>
            <person name="Young S.K."/>
            <person name="Zeng Q."/>
            <person name="Gargeya S."/>
            <person name="Alvarado L."/>
            <person name="Berlin A."/>
            <person name="Chapman S.B."/>
            <person name="Chen Z."/>
            <person name="Freedman E."/>
            <person name="Gellesch M."/>
            <person name="Goldberg J."/>
            <person name="Griggs A."/>
            <person name="Gujja S."/>
            <person name="Heilman E."/>
            <person name="Heiman D."/>
            <person name="Howarth C."/>
            <person name="Mehta T."/>
            <person name="Neiman D."/>
            <person name="Pearson M."/>
            <person name="Roberts A."/>
            <person name="Saif S."/>
            <person name="Shea T."/>
            <person name="Shenoy N."/>
            <person name="Sisk P."/>
            <person name="Stolte C."/>
            <person name="Sykes S."/>
            <person name="White J."/>
            <person name="Yandava C."/>
            <person name="Burger G."/>
            <person name="Gray M.W."/>
            <person name="Holland P.W.H."/>
            <person name="King N."/>
            <person name="Lang F.B.F."/>
            <person name="Roger A.J."/>
            <person name="Ruiz-Trillo I."/>
            <person name="Haas B."/>
            <person name="Nusbaum C."/>
            <person name="Birren B."/>
        </authorList>
    </citation>
    <scope>NUCLEOTIDE SEQUENCE [LARGE SCALE GENOMIC DNA]</scope>
    <source>
        <strain evidence="2 3">JP610</strain>
    </source>
</reference>
<dbReference type="InterPro" id="IPR036997">
    <property type="entry name" value="PA28_C_sf"/>
</dbReference>
<dbReference type="RefSeq" id="XP_014148986.1">
    <property type="nucleotide sequence ID" value="XM_014293511.1"/>
</dbReference>
<name>A0A0L0FEA0_9EUKA</name>
<feature type="region of interest" description="Disordered" evidence="1">
    <location>
        <begin position="38"/>
        <end position="73"/>
    </location>
</feature>
<feature type="compositionally biased region" description="Basic and acidic residues" evidence="1">
    <location>
        <begin position="38"/>
        <end position="69"/>
    </location>
</feature>
<organism evidence="2 3">
    <name type="scientific">Sphaeroforma arctica JP610</name>
    <dbReference type="NCBI Taxonomy" id="667725"/>
    <lineage>
        <taxon>Eukaryota</taxon>
        <taxon>Ichthyosporea</taxon>
        <taxon>Ichthyophonida</taxon>
        <taxon>Sphaeroforma</taxon>
    </lineage>
</organism>
<proteinExistence type="predicted"/>